<accession>A0A5K3G1R5</accession>
<evidence type="ECO:0000313" key="1">
    <source>
        <dbReference type="WBParaSite" id="MCU_014639-RA"/>
    </source>
</evidence>
<proteinExistence type="predicted"/>
<dbReference type="WBParaSite" id="MCU_014639-RA">
    <property type="protein sequence ID" value="MCU_014639-RA"/>
    <property type="gene ID" value="MCU_014639"/>
</dbReference>
<sequence>MEKTGTTERTFLPNHKPESHVRCHLSESATLTTTFISNCTSFVSFSGWLRIFLACYWLY</sequence>
<name>A0A5K3G1R5_MESCO</name>
<organism evidence="1">
    <name type="scientific">Mesocestoides corti</name>
    <name type="common">Flatworm</name>
    <dbReference type="NCBI Taxonomy" id="53468"/>
    <lineage>
        <taxon>Eukaryota</taxon>
        <taxon>Metazoa</taxon>
        <taxon>Spiralia</taxon>
        <taxon>Lophotrochozoa</taxon>
        <taxon>Platyhelminthes</taxon>
        <taxon>Cestoda</taxon>
        <taxon>Eucestoda</taxon>
        <taxon>Cyclophyllidea</taxon>
        <taxon>Mesocestoididae</taxon>
        <taxon>Mesocestoides</taxon>
    </lineage>
</organism>
<reference evidence="1" key="1">
    <citation type="submission" date="2019-11" db="UniProtKB">
        <authorList>
            <consortium name="WormBaseParasite"/>
        </authorList>
    </citation>
    <scope>IDENTIFICATION</scope>
</reference>
<dbReference type="AlphaFoldDB" id="A0A5K3G1R5"/>
<protein>
    <submittedName>
        <fullName evidence="1">Uncharacterized protein</fullName>
    </submittedName>
</protein>